<dbReference type="Gene3D" id="2.60.40.1180">
    <property type="entry name" value="Golgi alpha-mannosidase II"/>
    <property type="match status" value="1"/>
</dbReference>
<keyword evidence="3 4" id="KW-0326">Glycosidase</keyword>
<reference evidence="9" key="1">
    <citation type="submission" date="2021-03" db="EMBL/GenBank/DDBJ databases">
        <title>Antimicrobial resistance genes in bacteria isolated from Japanese honey, and their potential for conferring macrolide and lincosamide resistance in the American foulbrood pathogen Paenibacillus larvae.</title>
        <authorList>
            <person name="Okamoto M."/>
            <person name="Kumagai M."/>
            <person name="Kanamori H."/>
            <person name="Takamatsu D."/>
        </authorList>
    </citation>
    <scope>NUCLEOTIDE SEQUENCE</scope>
    <source>
        <strain evidence="9">J40TS1</strain>
    </source>
</reference>
<proteinExistence type="inferred from homology"/>
<dbReference type="InterPro" id="IPR030458">
    <property type="entry name" value="Glyco_hydro_31_AS"/>
</dbReference>
<evidence type="ECO:0000313" key="9">
    <source>
        <dbReference type="EMBL" id="GIP17866.1"/>
    </source>
</evidence>
<evidence type="ECO:0000259" key="8">
    <source>
        <dbReference type="Pfam" id="PF21365"/>
    </source>
</evidence>
<dbReference type="CDD" id="cd06604">
    <property type="entry name" value="GH31_glucosidase_II_MalA"/>
    <property type="match status" value="1"/>
</dbReference>
<dbReference type="InterPro" id="IPR017853">
    <property type="entry name" value="GH"/>
</dbReference>
<sequence>METSLSIHPEHFEAEQIEPITAPGNVKQVNTLGRSIHFQCQHAEIYAVVYTDSIIRLLHRPAGAALIFESYGVVLQPQPCSLHIEQLEQQTIIQTANVKVVVSHQPFSISFFDVQTGALIVDEPVDGMGVTPSGGVRCTKQSTPAERFYGFGEKAGFLNKKGEKLLMWNTDVYAPHNQETNALYVSIPYYLAIDEQRAYGLLFDNTSQSYFDMRHPDYMTFGAESGDLDYYLLAGPNAREVLAQYRELTGYAPLPPKWSLGYHQSRYSYQSEAEVRQLAETFRDKQIPLDAIYLDIHYMDGYRVFTVDQQRFPQFAEMNRSLQQQGVRIVTIVDPGVKQDEGYHVYDEGAKRRYFCEDEHGASFIGPVWPGDSAFPDFTSEQVRRWWGEKQDWLIKQGVAGIWNDMNEPSVFNESKTMDLHILHAHEGRGARKTHRELHNVYGLTMSKATYEGLLQSLQERPFVLTRSGYAGIQRYGMVWTGDNRSFWEHLQMLIPMCLNLGLSGVPFCGADVGGFAHDAQGELLVRWTQAAVFTPYFRNHSELKSARQEPWVFGERFEAAVREAIELRYRWLPQLYTLAEEAARTGLPIMRPMFLEFPTLAAAESITDQFMFGDNVLVAPILRPDHHSRTVLLPPGRWFDYWSDTCIDGGQVIAASADLHKIPLYIRANSVRFEENVRQSTEHAAEQIIYHIYLDGEQQKLRYRLYEDDGKTFNLEFDHAVGIEQAEGQASSNEQVESQAASNESAEGSDALEAKQAEQWLGIKPHLYEQPAYKVAAAYEVAGTIELQQQRLSITEQKLHDSYRPTWQTRKFVVHSLVPIKELSFEGKTIPLQQAVEGKSSSAVIPFL</sequence>
<dbReference type="PROSITE" id="PS00129">
    <property type="entry name" value="GLYCOSYL_HYDROL_F31_1"/>
    <property type="match status" value="1"/>
</dbReference>
<dbReference type="CDD" id="cd14752">
    <property type="entry name" value="GH31_N"/>
    <property type="match status" value="1"/>
</dbReference>
<dbReference type="Pfam" id="PF13802">
    <property type="entry name" value="Gal_mutarotas_2"/>
    <property type="match status" value="1"/>
</dbReference>
<dbReference type="Gene3D" id="3.20.20.80">
    <property type="entry name" value="Glycosidases"/>
    <property type="match status" value="1"/>
</dbReference>
<dbReference type="SUPFAM" id="SSF74650">
    <property type="entry name" value="Galactose mutarotase-like"/>
    <property type="match status" value="1"/>
</dbReference>
<dbReference type="SUPFAM" id="SSF51011">
    <property type="entry name" value="Glycosyl hydrolase domain"/>
    <property type="match status" value="1"/>
</dbReference>
<keyword evidence="2 4" id="KW-0378">Hydrolase</keyword>
<dbReference type="AlphaFoldDB" id="A0A919YSZ8"/>
<dbReference type="InterPro" id="IPR013780">
    <property type="entry name" value="Glyco_hydro_b"/>
</dbReference>
<feature type="domain" description="Glycosyl hydrolase family 31 C-terminal" evidence="8">
    <location>
        <begin position="587"/>
        <end position="672"/>
    </location>
</feature>
<dbReference type="GO" id="GO:0004553">
    <property type="term" value="F:hydrolase activity, hydrolyzing O-glycosyl compounds"/>
    <property type="evidence" value="ECO:0007669"/>
    <property type="project" value="InterPro"/>
</dbReference>
<dbReference type="GO" id="GO:0005975">
    <property type="term" value="P:carbohydrate metabolic process"/>
    <property type="evidence" value="ECO:0007669"/>
    <property type="project" value="InterPro"/>
</dbReference>
<dbReference type="InterPro" id="IPR011013">
    <property type="entry name" value="Gal_mutarotase_sf_dom"/>
</dbReference>
<evidence type="ECO:0000256" key="2">
    <source>
        <dbReference type="ARBA" id="ARBA00022801"/>
    </source>
</evidence>
<keyword evidence="10" id="KW-1185">Reference proteome</keyword>
<evidence type="ECO:0000256" key="1">
    <source>
        <dbReference type="ARBA" id="ARBA00007806"/>
    </source>
</evidence>
<accession>A0A919YSZ8</accession>
<dbReference type="Pfam" id="PF21365">
    <property type="entry name" value="Glyco_hydro_31_3rd"/>
    <property type="match status" value="1"/>
</dbReference>
<dbReference type="PANTHER" id="PTHR22762:SF120">
    <property type="entry name" value="HETEROGLYCAN GLUCOSIDASE 1"/>
    <property type="match status" value="1"/>
</dbReference>
<dbReference type="InterPro" id="IPR048395">
    <property type="entry name" value="Glyco_hydro_31_C"/>
</dbReference>
<comment type="caution">
    <text evidence="9">The sequence shown here is derived from an EMBL/GenBank/DDBJ whole genome shotgun (WGS) entry which is preliminary data.</text>
</comment>
<feature type="region of interest" description="Disordered" evidence="5">
    <location>
        <begin position="728"/>
        <end position="752"/>
    </location>
</feature>
<dbReference type="Proteomes" id="UP000683139">
    <property type="component" value="Unassembled WGS sequence"/>
</dbReference>
<dbReference type="SUPFAM" id="SSF51445">
    <property type="entry name" value="(Trans)glycosidases"/>
    <property type="match status" value="1"/>
</dbReference>
<dbReference type="EMBL" id="BOSE01000007">
    <property type="protein sequence ID" value="GIP17866.1"/>
    <property type="molecule type" value="Genomic_DNA"/>
</dbReference>
<feature type="compositionally biased region" description="Polar residues" evidence="5">
    <location>
        <begin position="729"/>
        <end position="747"/>
    </location>
</feature>
<dbReference type="InterPro" id="IPR000322">
    <property type="entry name" value="Glyco_hydro_31_TIM"/>
</dbReference>
<name>A0A919YSZ8_9BACL</name>
<evidence type="ECO:0000256" key="4">
    <source>
        <dbReference type="RuleBase" id="RU361185"/>
    </source>
</evidence>
<dbReference type="GO" id="GO:0030246">
    <property type="term" value="F:carbohydrate binding"/>
    <property type="evidence" value="ECO:0007669"/>
    <property type="project" value="InterPro"/>
</dbReference>
<comment type="similarity">
    <text evidence="1 4">Belongs to the glycosyl hydrolase 31 family.</text>
</comment>
<evidence type="ECO:0000313" key="10">
    <source>
        <dbReference type="Proteomes" id="UP000683139"/>
    </source>
</evidence>
<dbReference type="Pfam" id="PF01055">
    <property type="entry name" value="Glyco_hydro_31_2nd"/>
    <property type="match status" value="1"/>
</dbReference>
<feature type="domain" description="Glycoside hydrolase family 31 N-terminal" evidence="7">
    <location>
        <begin position="49"/>
        <end position="212"/>
    </location>
</feature>
<dbReference type="RefSeq" id="WP_213517673.1">
    <property type="nucleotide sequence ID" value="NZ_BOSE01000007.1"/>
</dbReference>
<dbReference type="PANTHER" id="PTHR22762">
    <property type="entry name" value="ALPHA-GLUCOSIDASE"/>
    <property type="match status" value="1"/>
</dbReference>
<feature type="domain" description="Glycoside hydrolase family 31 TIM barrel" evidence="6">
    <location>
        <begin position="253"/>
        <end position="579"/>
    </location>
</feature>
<organism evidence="9 10">
    <name type="scientific">Paenibacillus montaniterrae</name>
    <dbReference type="NCBI Taxonomy" id="429341"/>
    <lineage>
        <taxon>Bacteria</taxon>
        <taxon>Bacillati</taxon>
        <taxon>Bacillota</taxon>
        <taxon>Bacilli</taxon>
        <taxon>Bacillales</taxon>
        <taxon>Paenibacillaceae</taxon>
        <taxon>Paenibacillus</taxon>
    </lineage>
</organism>
<gene>
    <name evidence="9" type="ORF">J40TS1_35080</name>
</gene>
<protein>
    <submittedName>
        <fullName evidence="9">Alpha-glucosidase</fullName>
    </submittedName>
</protein>
<dbReference type="Gene3D" id="2.60.40.1760">
    <property type="entry name" value="glycosyl hydrolase (family 31)"/>
    <property type="match status" value="1"/>
</dbReference>
<dbReference type="InterPro" id="IPR025887">
    <property type="entry name" value="Glyco_hydro_31_N_dom"/>
</dbReference>
<evidence type="ECO:0000259" key="7">
    <source>
        <dbReference type="Pfam" id="PF13802"/>
    </source>
</evidence>
<evidence type="ECO:0000256" key="5">
    <source>
        <dbReference type="SAM" id="MobiDB-lite"/>
    </source>
</evidence>
<evidence type="ECO:0000259" key="6">
    <source>
        <dbReference type="Pfam" id="PF01055"/>
    </source>
</evidence>
<evidence type="ECO:0000256" key="3">
    <source>
        <dbReference type="ARBA" id="ARBA00023295"/>
    </source>
</evidence>